<comment type="caution">
    <text evidence="2">The sequence shown here is derived from an EMBL/GenBank/DDBJ whole genome shotgun (WGS) entry which is preliminary data.</text>
</comment>
<feature type="compositionally biased region" description="Acidic residues" evidence="1">
    <location>
        <begin position="110"/>
        <end position="129"/>
    </location>
</feature>
<accession>A0A812YVG0</accession>
<feature type="compositionally biased region" description="Basic residues" evidence="1">
    <location>
        <begin position="136"/>
        <end position="155"/>
    </location>
</feature>
<keyword evidence="3" id="KW-1185">Reference proteome</keyword>
<feature type="region of interest" description="Disordered" evidence="1">
    <location>
        <begin position="99"/>
        <end position="167"/>
    </location>
</feature>
<sequence length="768" mass="87156">MEVVIRNVKEGRVVIDSGFYSESAMKTELKFDKDRIKAIIAYCTKTKARKRQLTRRDKYQRHILEYWIDLRTSGSLSRSHQEEFTQYVEIIDNNASLPNPVLGNESLPCYDEEDEEESQDTDDGDDEDERGSVSPKFKRKKSRRSRPSTPRTNKKKREEKEKQAEVETALDDIEKIPQILGEILKVRIKVDKTLEELKHKKKKGEQLMKLHDDLAEIRAEHSKDDPSKESSRITMEEKKLRRTVLRAVPKAKGKAGESDQPDDESEAEEVRPLMFLKLHLTVSDRLLCSIASGFFEECSQADPDTADDLKSTVLLQDLHRASRTKHESSSSKSFAKTGLSCPIDIQQLDVGNGKMHPVLPIKHFLKALADGNQLSRLWGSTNSGSYTEILPRFWRRWKAHDPQHAVFSEHRGRMAQVLPLQLHADEGQTLKKTAIMIWNFQSILGFGLASSDDCESAMALNYTGSSYATRFLYTVCHKRFYKKDKSYFDGIMQGLADELVDLFYNGVTVNLAGQQTTFYAALVGLKGALCRVPQSPAKEFMHKFVVITDYALAGPGDIPTQLDAIYVLAVQHCKATKTPLHMDALTRHLLGFAADFDYPVGNWFKGADTAAMCSFLEAFWANHLAETSESDEYLHGILRCLRAANVFMRTLYRSGLWLSTERCKIIAEAGLAVLKSYMEVSSHALQLKKTRFKVTPKYHALIHIVDMLVGAYNSGRRWTLSPLSEGTQMDEDFIGRIASKTMTISTRQVHSQTLKKYLTAVWTHLPPK</sequence>
<gene>
    <name evidence="2" type="ORF">SNEC2469_LOCUS23507</name>
</gene>
<dbReference type="EMBL" id="CAJNJA010043929">
    <property type="protein sequence ID" value="CAE7797904.1"/>
    <property type="molecule type" value="Genomic_DNA"/>
</dbReference>
<dbReference type="AlphaFoldDB" id="A0A812YVG0"/>
<evidence type="ECO:0000313" key="3">
    <source>
        <dbReference type="Proteomes" id="UP000601435"/>
    </source>
</evidence>
<organism evidence="2 3">
    <name type="scientific">Symbiodinium necroappetens</name>
    <dbReference type="NCBI Taxonomy" id="1628268"/>
    <lineage>
        <taxon>Eukaryota</taxon>
        <taxon>Sar</taxon>
        <taxon>Alveolata</taxon>
        <taxon>Dinophyceae</taxon>
        <taxon>Suessiales</taxon>
        <taxon>Symbiodiniaceae</taxon>
        <taxon>Symbiodinium</taxon>
    </lineage>
</organism>
<protein>
    <submittedName>
        <fullName evidence="2">Uncharacterized protein</fullName>
    </submittedName>
</protein>
<dbReference type="Proteomes" id="UP000601435">
    <property type="component" value="Unassembled WGS sequence"/>
</dbReference>
<evidence type="ECO:0000313" key="2">
    <source>
        <dbReference type="EMBL" id="CAE7797904.1"/>
    </source>
</evidence>
<dbReference type="OrthoDB" id="428223at2759"/>
<reference evidence="2" key="1">
    <citation type="submission" date="2021-02" db="EMBL/GenBank/DDBJ databases">
        <authorList>
            <person name="Dougan E. K."/>
            <person name="Rhodes N."/>
            <person name="Thang M."/>
            <person name="Chan C."/>
        </authorList>
    </citation>
    <scope>NUCLEOTIDE SEQUENCE</scope>
</reference>
<feature type="compositionally biased region" description="Basic and acidic residues" evidence="1">
    <location>
        <begin position="156"/>
        <end position="165"/>
    </location>
</feature>
<name>A0A812YVG0_9DINO</name>
<evidence type="ECO:0000256" key="1">
    <source>
        <dbReference type="SAM" id="MobiDB-lite"/>
    </source>
</evidence>
<proteinExistence type="predicted"/>